<dbReference type="GO" id="GO:0005778">
    <property type="term" value="C:peroxisomal membrane"/>
    <property type="evidence" value="ECO:0007669"/>
    <property type="project" value="UniProtKB-SubCell"/>
</dbReference>
<evidence type="ECO:0000313" key="6">
    <source>
        <dbReference type="EMBL" id="RJE22385.1"/>
    </source>
</evidence>
<reference evidence="7" key="1">
    <citation type="submission" date="2017-02" db="EMBL/GenBank/DDBJ databases">
        <authorList>
            <person name="Tafer H."/>
            <person name="Lopandic K."/>
        </authorList>
    </citation>
    <scope>NUCLEOTIDE SEQUENCE [LARGE SCALE GENOMIC DNA]</scope>
    <source>
        <strain evidence="7">CBS 366.77</strain>
    </source>
</reference>
<dbReference type="EMBL" id="MVGC01000171">
    <property type="protein sequence ID" value="RJE22385.1"/>
    <property type="molecule type" value="Genomic_DNA"/>
</dbReference>
<proteinExistence type="predicted"/>
<evidence type="ECO:0000256" key="2">
    <source>
        <dbReference type="ARBA" id="ARBA00023136"/>
    </source>
</evidence>
<protein>
    <recommendedName>
        <fullName evidence="8">Peroxin 11C</fullName>
    </recommendedName>
</protein>
<dbReference type="InterPro" id="IPR008733">
    <property type="entry name" value="PEX11"/>
</dbReference>
<organism evidence="6 7">
    <name type="scientific">Aspergillus sclerotialis</name>
    <dbReference type="NCBI Taxonomy" id="2070753"/>
    <lineage>
        <taxon>Eukaryota</taxon>
        <taxon>Fungi</taxon>
        <taxon>Dikarya</taxon>
        <taxon>Ascomycota</taxon>
        <taxon>Pezizomycotina</taxon>
        <taxon>Eurotiomycetes</taxon>
        <taxon>Eurotiomycetidae</taxon>
        <taxon>Eurotiales</taxon>
        <taxon>Aspergillaceae</taxon>
        <taxon>Aspergillus</taxon>
        <taxon>Aspergillus subgen. Polypaecilum</taxon>
    </lineage>
</organism>
<dbReference type="GO" id="GO:0016559">
    <property type="term" value="P:peroxisome fission"/>
    <property type="evidence" value="ECO:0007669"/>
    <property type="project" value="InterPro"/>
</dbReference>
<dbReference type="PANTHER" id="PTHR12652">
    <property type="entry name" value="PEROXISOMAL BIOGENESIS FACTOR 11"/>
    <property type="match status" value="1"/>
</dbReference>
<dbReference type="Pfam" id="PF05648">
    <property type="entry name" value="PEX11"/>
    <property type="match status" value="1"/>
</dbReference>
<keyword evidence="2" id="KW-0472">Membrane</keyword>
<accession>A0A3A2ZWL8</accession>
<comment type="subcellular location">
    <subcellularLocation>
        <location evidence="4">Peroxisome membrane</location>
    </subcellularLocation>
</comment>
<gene>
    <name evidence="6" type="ORF">PHISCL_05288</name>
</gene>
<sequence>MAEQERPQELPEAVVASGEVDNGEKSTSERPAAPSPSPSGVSQHKLHSTLKTADILVHRLDKLVSTAAGQDLVLSIIGYLSHTLHHLLASAPWIALQTRLSLLARLRKTKIPKSTPSKPTQSPLLALSSLCSETRYTLRLFGLIPLWTWGSSALKSPPSDPIIRTVTYLQVLVNIIYQVLENGGFLASKGVIPQRVLDKLGGINKWYLWSIRAWFGHIFFQFILLWRQRVLQKEKMEDNERDRQLRESRGEKVDLVREVAEEQETMRAEIRSWRKSLVNNVFWAPVCAHWCFENGIGFPDNLTGLFSFSAKAWGLRDSWFDTAL</sequence>
<evidence type="ECO:0000256" key="4">
    <source>
        <dbReference type="ARBA" id="ARBA00046271"/>
    </source>
</evidence>
<name>A0A3A2ZWL8_9EURO</name>
<dbReference type="AlphaFoldDB" id="A0A3A2ZWL8"/>
<dbReference type="Proteomes" id="UP000266188">
    <property type="component" value="Unassembled WGS sequence"/>
</dbReference>
<evidence type="ECO:0000256" key="1">
    <source>
        <dbReference type="ARBA" id="ARBA00022593"/>
    </source>
</evidence>
<evidence type="ECO:0000256" key="3">
    <source>
        <dbReference type="ARBA" id="ARBA00023140"/>
    </source>
</evidence>
<dbReference type="STRING" id="2070753.A0A3A2ZWL8"/>
<feature type="region of interest" description="Disordered" evidence="5">
    <location>
        <begin position="1"/>
        <end position="45"/>
    </location>
</feature>
<evidence type="ECO:0000256" key="5">
    <source>
        <dbReference type="SAM" id="MobiDB-lite"/>
    </source>
</evidence>
<keyword evidence="7" id="KW-1185">Reference proteome</keyword>
<keyword evidence="1" id="KW-0962">Peroxisome biogenesis</keyword>
<dbReference type="OrthoDB" id="10005898at2759"/>
<evidence type="ECO:0000313" key="7">
    <source>
        <dbReference type="Proteomes" id="UP000266188"/>
    </source>
</evidence>
<keyword evidence="3" id="KW-0576">Peroxisome</keyword>
<comment type="caution">
    <text evidence="6">The sequence shown here is derived from an EMBL/GenBank/DDBJ whole genome shotgun (WGS) entry which is preliminary data.</text>
</comment>
<evidence type="ECO:0008006" key="8">
    <source>
        <dbReference type="Google" id="ProtNLM"/>
    </source>
</evidence>
<dbReference type="PANTHER" id="PTHR12652:SF25">
    <property type="entry name" value="MICROBODY (PEROXISOME) PROLIFERATION PROTEIN PEROXIN 11C (EUROFUNG)"/>
    <property type="match status" value="1"/>
</dbReference>